<reference evidence="4" key="1">
    <citation type="submission" date="2021-01" db="EMBL/GenBank/DDBJ databases">
        <authorList>
            <person name="Zahm M."/>
            <person name="Roques C."/>
            <person name="Cabau C."/>
            <person name="Klopp C."/>
            <person name="Donnadieu C."/>
            <person name="Jouanno E."/>
            <person name="Lampietro C."/>
            <person name="Louis A."/>
            <person name="Herpin A."/>
            <person name="Echchiki A."/>
            <person name="Berthelot C."/>
            <person name="Parey E."/>
            <person name="Roest-Crollius H."/>
            <person name="Braasch I."/>
            <person name="Postlethwait J."/>
            <person name="Bobe J."/>
            <person name="Montfort J."/>
            <person name="Bouchez O."/>
            <person name="Begum T."/>
            <person name="Mejri S."/>
            <person name="Adams A."/>
            <person name="Chen W.-J."/>
            <person name="Guiguen Y."/>
        </authorList>
    </citation>
    <scope>NUCLEOTIDE SEQUENCE</scope>
    <source>
        <tissue evidence="4">Blood</tissue>
    </source>
</reference>
<feature type="region of interest" description="Disordered" evidence="3">
    <location>
        <begin position="301"/>
        <end position="356"/>
    </location>
</feature>
<evidence type="ECO:0000256" key="2">
    <source>
        <dbReference type="SAM" id="Coils"/>
    </source>
</evidence>
<comment type="caution">
    <text evidence="4">The sequence shown here is derived from an EMBL/GenBank/DDBJ whole genome shotgun (WGS) entry which is preliminary data.</text>
</comment>
<evidence type="ECO:0000313" key="5">
    <source>
        <dbReference type="Proteomes" id="UP000829720"/>
    </source>
</evidence>
<evidence type="ECO:0000256" key="3">
    <source>
        <dbReference type="SAM" id="MobiDB-lite"/>
    </source>
</evidence>
<evidence type="ECO:0000313" key="4">
    <source>
        <dbReference type="EMBL" id="KAI1888738.1"/>
    </source>
</evidence>
<evidence type="ECO:0000256" key="1">
    <source>
        <dbReference type="ARBA" id="ARBA00023054"/>
    </source>
</evidence>
<keyword evidence="5" id="KW-1185">Reference proteome</keyword>
<dbReference type="GO" id="GO:0005737">
    <property type="term" value="C:cytoplasm"/>
    <property type="evidence" value="ECO:0007669"/>
    <property type="project" value="UniProtKB-ARBA"/>
</dbReference>
<dbReference type="GO" id="GO:0006357">
    <property type="term" value="P:regulation of transcription by RNA polymerase II"/>
    <property type="evidence" value="ECO:0007669"/>
    <property type="project" value="TreeGrafter"/>
</dbReference>
<dbReference type="PANTHER" id="PTHR31882">
    <property type="entry name" value="TNFAIP3-INTERACTING PROTEIN COILED COIL FAMILY MEMBER"/>
    <property type="match status" value="1"/>
</dbReference>
<feature type="compositionally biased region" description="Pro residues" evidence="3">
    <location>
        <begin position="309"/>
        <end position="318"/>
    </location>
</feature>
<feature type="coiled-coil region" evidence="2">
    <location>
        <begin position="146"/>
        <end position="194"/>
    </location>
</feature>
<dbReference type="AlphaFoldDB" id="A0A8T3D279"/>
<feature type="coiled-coil region" evidence="2">
    <location>
        <begin position="219"/>
        <end position="274"/>
    </location>
</feature>
<feature type="compositionally biased region" description="Polar residues" evidence="3">
    <location>
        <begin position="320"/>
        <end position="337"/>
    </location>
</feature>
<dbReference type="OrthoDB" id="5969558at2759"/>
<dbReference type="Gene3D" id="1.20.5.990">
    <property type="entry name" value="Nemo cc2-lz domain - 1d5 darpin complex"/>
    <property type="match status" value="1"/>
</dbReference>
<sequence length="356" mass="40418">MGTFNEMSQSGQPDPVVLTCGSSERCDSVELDAGLRIQVRGSQASHHALGPCTPLTRGRLSGQMTDSGVQINGPMAAFGDSVPAELHHRLTALERQRLELLEINKKWDEQYQSMKMHYEAKIKELRKRLVACDMQMCDEEEGGMKHRHLEEKLRQAERVTDTALKRNSVVCAELLEAERQAERLRLHNTTLTRRGQQQQAEIRRLNEVLSETLSSREREEEARTQLEVLKHQVRIYEEDFRKERAYRERAQERKVELERRVRKLHAELELLRSQVTGTTACGPKVRSPTCCDCCHGGTLIPRGEHAPHPTLPRTPRTPPSNQQHLASAQHSCPASKQPSPETPPRPCSPQHAHGKT</sequence>
<dbReference type="PANTHER" id="PTHR31882:SF2">
    <property type="entry name" value="TNFAIP3-INTERACTING PROTEIN 3"/>
    <property type="match status" value="1"/>
</dbReference>
<evidence type="ECO:0008006" key="6">
    <source>
        <dbReference type="Google" id="ProtNLM"/>
    </source>
</evidence>
<protein>
    <recommendedName>
        <fullName evidence="6">TNFAIP3 interacting protein 3</fullName>
    </recommendedName>
</protein>
<dbReference type="Proteomes" id="UP000829720">
    <property type="component" value="Unassembled WGS sequence"/>
</dbReference>
<keyword evidence="1 2" id="KW-0175">Coiled coil</keyword>
<organism evidence="4 5">
    <name type="scientific">Albula goreensis</name>
    <dbReference type="NCBI Taxonomy" id="1534307"/>
    <lineage>
        <taxon>Eukaryota</taxon>
        <taxon>Metazoa</taxon>
        <taxon>Chordata</taxon>
        <taxon>Craniata</taxon>
        <taxon>Vertebrata</taxon>
        <taxon>Euteleostomi</taxon>
        <taxon>Actinopterygii</taxon>
        <taxon>Neopterygii</taxon>
        <taxon>Teleostei</taxon>
        <taxon>Albuliformes</taxon>
        <taxon>Albulidae</taxon>
        <taxon>Albula</taxon>
    </lineage>
</organism>
<proteinExistence type="predicted"/>
<name>A0A8T3D279_9TELE</name>
<dbReference type="EMBL" id="JAERUA010000016">
    <property type="protein sequence ID" value="KAI1888738.1"/>
    <property type="molecule type" value="Genomic_DNA"/>
</dbReference>
<dbReference type="GO" id="GO:0071222">
    <property type="term" value="P:cellular response to lipopolysaccharide"/>
    <property type="evidence" value="ECO:0007669"/>
    <property type="project" value="TreeGrafter"/>
</dbReference>
<gene>
    <name evidence="4" type="ORF">AGOR_G00171820</name>
</gene>
<dbReference type="GO" id="GO:0043122">
    <property type="term" value="P:regulation of canonical NF-kappaB signal transduction"/>
    <property type="evidence" value="ECO:0007669"/>
    <property type="project" value="UniProtKB-ARBA"/>
</dbReference>
<accession>A0A8T3D279</accession>